<keyword evidence="1" id="KW-0175">Coiled coil</keyword>
<feature type="region of interest" description="Disordered" evidence="2">
    <location>
        <begin position="999"/>
        <end position="1052"/>
    </location>
</feature>
<feature type="region of interest" description="Disordered" evidence="2">
    <location>
        <begin position="1397"/>
        <end position="1424"/>
    </location>
</feature>
<gene>
    <name evidence="3" type="ORF">PHYBOEH_003508</name>
</gene>
<evidence type="ECO:0000256" key="2">
    <source>
        <dbReference type="SAM" id="MobiDB-lite"/>
    </source>
</evidence>
<keyword evidence="4" id="KW-1185">Reference proteome</keyword>
<organism evidence="3 4">
    <name type="scientific">Phytophthora boehmeriae</name>
    <dbReference type="NCBI Taxonomy" id="109152"/>
    <lineage>
        <taxon>Eukaryota</taxon>
        <taxon>Sar</taxon>
        <taxon>Stramenopiles</taxon>
        <taxon>Oomycota</taxon>
        <taxon>Peronosporomycetes</taxon>
        <taxon>Peronosporales</taxon>
        <taxon>Peronosporaceae</taxon>
        <taxon>Phytophthora</taxon>
    </lineage>
</organism>
<evidence type="ECO:0000313" key="3">
    <source>
        <dbReference type="EMBL" id="KAG7402249.1"/>
    </source>
</evidence>
<evidence type="ECO:0000313" key="4">
    <source>
        <dbReference type="Proteomes" id="UP000693981"/>
    </source>
</evidence>
<feature type="coiled-coil region" evidence="1">
    <location>
        <begin position="1235"/>
        <end position="1269"/>
    </location>
</feature>
<dbReference type="Proteomes" id="UP000693981">
    <property type="component" value="Unassembled WGS sequence"/>
</dbReference>
<feature type="coiled-coil region" evidence="1">
    <location>
        <begin position="649"/>
        <end position="687"/>
    </location>
</feature>
<sequence length="1504" mass="170486">MELARRPSAQSRRNAVFGGWEDFLRVYEPLLRRELAQRYPEFTRALRGLERNMCLAYERQNAQVLATLQLKDKRIAALQKKVSKQHEQLDVVLDELERRATTVEIGTQVGNDQQNEPRTVEISVQTDVMEVLKVDTGTQTETTEESEVLVGLEKLEKEMKTLEERNMTLEKELQRHLSKNEAQERTEGAQRRMEERKRVEACLKILQEGVDMMTLSTSCVDNPLALFSGLPTRDGDFGFSTASTCVNLEHRLEAQAIRLEHVQECLYLWREAAVQFMKRPCSDDRIAQAIFPSFSPAPLARGDDKETGLHCSVVLRGVLAQMRQGILGQRTTSSDDNQRVIQEMAKLLAKRKGGTKAAAKVVQKWAGWEARHLEELRALRQSFAAEQAVALSRQTALLKQIDTLEQQQIDLQAEANALRKKKQNGWSDSTLSVISLPDRSVKTSSEADKREEFVTYPQLLVKLGAAEHSLLVKEEQLNTANETINALLAASAPLHKLVDSDSQAGDHMEAINHLVSELQRSSLLKVEFFRRREKGLVNFKELGVHDFELSRRDEKILLLQRMLMEKEAQLREGRSSTCPRPEDDLPLMNSEGVDKEPCDGQTEDDSPILVSKKPPAPCQDVHAVAKTLDSEIITGSMGDREHVDTKTELEKCLSKCAELTTQNANLSRRLQAEKESSKQQLKDQRELQTQLSATTRENSKLQLSLSQFQVQTTTSAIHQPSLMDEKPLATSAPLDVKVQNAATYSDNTAASKGSHGQASLQEHEALKDQLSSREQENLALVQSLYEIKEKYAQRETTHQKELRAQTAGHAESMETYMATVNETLSRIESGKHRLEEENTNLRLKVQHLEADSARLKVEQSQLSSKGVNTDSSHDLEVLEARIEDLELQLARERKLVEAVERNQQLEIQQDEHHETSAKIEAAKTKEQFDALQEWRTKIEQEFTEYQAVQCAAQQESDRRLAFLSDCVREFVRLTDATSSSGTKSLSTKELYDAVMGIARNPPRDAKRGGLSASQSKVRPKSKASSVRDASAPTWGDEIIEQPIEQSRSPDEQEKSELTWWRLRAAKMESYLHAATQQNETFEDTIERLELRMNDAKEQLSMRLTRETQLVSTLVALKDELATTKEQMVALAEKYQLTSAELERRQGEATIRGDETQRTRIAMQRKTELLAQQKAKVSSLQQELEQASKKAERLVAAEKQTALLQQKAKENTQQLLHIREAYERCRDDNVQLSLHVEKMNERHAAALARLKAARAESTQLRTQLAELKKTANADTMQPGAGGKEIIGLNAVSVASLTEETRALKRRVLQKQEVIASYKAKVAELDAQLERQRETMVKLARTNRELQQVQRQRQIQEHENASFLQAKIETQLQVKQEQLDGLRASVYDSFEAFVYCRGPDTSNQRQHRSPSSSIVDSLNSPWTDDDDSDDKFLAVRRWTDFSPQDLEELQVARGRHQLHERIANKKRDSAKAKRAVLALRDIESALETNPEDCRAEICQLLQCLCN</sequence>
<dbReference type="EMBL" id="JAGDFL010000002">
    <property type="protein sequence ID" value="KAG7402249.1"/>
    <property type="molecule type" value="Genomic_DNA"/>
</dbReference>
<reference evidence="3" key="1">
    <citation type="submission" date="2021-02" db="EMBL/GenBank/DDBJ databases">
        <authorList>
            <person name="Palmer J.M."/>
        </authorList>
    </citation>
    <scope>NUCLEOTIDE SEQUENCE</scope>
    <source>
        <strain evidence="3">SCRP23</strain>
    </source>
</reference>
<protein>
    <submittedName>
        <fullName evidence="3">Uncharacterized protein</fullName>
    </submittedName>
</protein>
<proteinExistence type="predicted"/>
<dbReference type="OrthoDB" id="168369at2759"/>
<evidence type="ECO:0000256" key="1">
    <source>
        <dbReference type="SAM" id="Coils"/>
    </source>
</evidence>
<feature type="coiled-coil region" evidence="1">
    <location>
        <begin position="817"/>
        <end position="925"/>
    </location>
</feature>
<comment type="caution">
    <text evidence="3">The sequence shown here is derived from an EMBL/GenBank/DDBJ whole genome shotgun (WGS) entry which is preliminary data.</text>
</comment>
<feature type="region of interest" description="Disordered" evidence="2">
    <location>
        <begin position="173"/>
        <end position="193"/>
    </location>
</feature>
<feature type="region of interest" description="Disordered" evidence="2">
    <location>
        <begin position="569"/>
        <end position="615"/>
    </location>
</feature>
<name>A0A8T1XF19_9STRA</name>
<feature type="coiled-coil region" evidence="1">
    <location>
        <begin position="1071"/>
        <end position="1200"/>
    </location>
</feature>
<feature type="compositionally biased region" description="Polar residues" evidence="2">
    <location>
        <begin position="1398"/>
        <end position="1420"/>
    </location>
</feature>
<feature type="coiled-coil region" evidence="1">
    <location>
        <begin position="1313"/>
        <end position="1357"/>
    </location>
</feature>
<accession>A0A8T1XF19</accession>
<feature type="coiled-coil region" evidence="1">
    <location>
        <begin position="394"/>
        <end position="424"/>
    </location>
</feature>